<dbReference type="STRING" id="296587.C1E109"/>
<dbReference type="GeneID" id="8242026"/>
<dbReference type="KEGG" id="mis:MICPUN_79493"/>
<dbReference type="eggNOG" id="KOG0595">
    <property type="taxonomic scope" value="Eukaryota"/>
</dbReference>
<dbReference type="PROSITE" id="PS50011">
    <property type="entry name" value="PROTEIN_KINASE_DOM"/>
    <property type="match status" value="1"/>
</dbReference>
<proteinExistence type="inferred from homology"/>
<dbReference type="InterPro" id="IPR008271">
    <property type="entry name" value="Ser/Thr_kinase_AS"/>
</dbReference>
<dbReference type="RefSeq" id="XP_002500392.1">
    <property type="nucleotide sequence ID" value="XM_002500346.1"/>
</dbReference>
<dbReference type="PANTHER" id="PTHR24348">
    <property type="entry name" value="SERINE/THREONINE-PROTEIN KINASE UNC-51-RELATED"/>
    <property type="match status" value="1"/>
</dbReference>
<evidence type="ECO:0000256" key="1">
    <source>
        <dbReference type="ARBA" id="ARBA00022527"/>
    </source>
</evidence>
<dbReference type="Gene3D" id="1.10.510.10">
    <property type="entry name" value="Transferase(Phosphotransferase) domain 1"/>
    <property type="match status" value="1"/>
</dbReference>
<keyword evidence="1 7" id="KW-0723">Serine/threonine-protein kinase</keyword>
<sequence length="276" mass="31018">MEVDPPPAAPASAEPGSPPAVNPAPVAPRRIGHWQVDKQIGRGSFAVVWRARHAETGQRVAVKEIRLDKLNRKLRESLESEIQVLQRSRHGNIIRLHDIIKEEKRIFLVLEYCAGGDVSEFIKKHGRVREDVARHFMRQMASGLRAMRAQNLIHRDLKPQNLLLTVASPDAELKIADFGFARYMHPTGMAETLCGSPLYMAPEILGYQKYDAKADLWSVGTILYELLVGRPPFTGMNPMQLLRNIERSDAKIPSKVANGLSRECVSILRGLLRRNP</sequence>
<evidence type="ECO:0000256" key="3">
    <source>
        <dbReference type="ARBA" id="ARBA00022741"/>
    </source>
</evidence>
<protein>
    <recommendedName>
        <fullName evidence="9">Protein kinase domain-containing protein</fullName>
    </recommendedName>
</protein>
<name>C1E109_MICCC</name>
<dbReference type="InterPro" id="IPR000719">
    <property type="entry name" value="Prot_kinase_dom"/>
</dbReference>
<feature type="compositionally biased region" description="Pro residues" evidence="8">
    <location>
        <begin position="16"/>
        <end position="26"/>
    </location>
</feature>
<comment type="similarity">
    <text evidence="7">Belongs to the protein kinase superfamily.</text>
</comment>
<accession>C1E109</accession>
<dbReference type="GO" id="GO:0005776">
    <property type="term" value="C:autophagosome"/>
    <property type="evidence" value="ECO:0007669"/>
    <property type="project" value="TreeGrafter"/>
</dbReference>
<dbReference type="SUPFAM" id="SSF56112">
    <property type="entry name" value="Protein kinase-like (PK-like)"/>
    <property type="match status" value="1"/>
</dbReference>
<evidence type="ECO:0000313" key="10">
    <source>
        <dbReference type="EMBL" id="ACO61650.1"/>
    </source>
</evidence>
<feature type="domain" description="Protein kinase" evidence="9">
    <location>
        <begin position="34"/>
        <end position="276"/>
    </location>
</feature>
<feature type="non-terminal residue" evidence="10">
    <location>
        <position position="276"/>
    </location>
</feature>
<dbReference type="InterPro" id="IPR011009">
    <property type="entry name" value="Kinase-like_dom_sf"/>
</dbReference>
<dbReference type="PROSITE" id="PS00107">
    <property type="entry name" value="PROTEIN_KINASE_ATP"/>
    <property type="match status" value="1"/>
</dbReference>
<dbReference type="InParanoid" id="C1E109"/>
<dbReference type="OMA" id="NGYPPFC"/>
<gene>
    <name evidence="10" type="ORF">MICPUN_79493</name>
</gene>
<organism evidence="10 11">
    <name type="scientific">Micromonas commoda (strain RCC299 / NOUM17 / CCMP2709)</name>
    <name type="common">Picoplanktonic green alga</name>
    <dbReference type="NCBI Taxonomy" id="296587"/>
    <lineage>
        <taxon>Eukaryota</taxon>
        <taxon>Viridiplantae</taxon>
        <taxon>Chlorophyta</taxon>
        <taxon>Mamiellophyceae</taxon>
        <taxon>Mamiellales</taxon>
        <taxon>Mamiellaceae</taxon>
        <taxon>Micromonas</taxon>
    </lineage>
</organism>
<dbReference type="AlphaFoldDB" id="C1E109"/>
<feature type="region of interest" description="Disordered" evidence="8">
    <location>
        <begin position="1"/>
        <end position="27"/>
    </location>
</feature>
<keyword evidence="3 6" id="KW-0547">Nucleotide-binding</keyword>
<dbReference type="Pfam" id="PF00069">
    <property type="entry name" value="Pkinase"/>
    <property type="match status" value="1"/>
</dbReference>
<evidence type="ECO:0000256" key="7">
    <source>
        <dbReference type="RuleBase" id="RU000304"/>
    </source>
</evidence>
<dbReference type="PROSITE" id="PS00108">
    <property type="entry name" value="PROTEIN_KINASE_ST"/>
    <property type="match status" value="1"/>
</dbReference>
<evidence type="ECO:0000259" key="9">
    <source>
        <dbReference type="PROSITE" id="PS50011"/>
    </source>
</evidence>
<dbReference type="FunFam" id="1.10.510.10:FF:000571">
    <property type="entry name" value="Maternal embryonic leucine zipper kinase"/>
    <property type="match status" value="1"/>
</dbReference>
<dbReference type="PANTHER" id="PTHR24348:SF22">
    <property type="entry name" value="NON-SPECIFIC SERINE_THREONINE PROTEIN KINASE"/>
    <property type="match status" value="1"/>
</dbReference>
<dbReference type="FunCoup" id="C1E109">
    <property type="interactions" value="228"/>
</dbReference>
<evidence type="ECO:0000256" key="6">
    <source>
        <dbReference type="PROSITE-ProRule" id="PRU10141"/>
    </source>
</evidence>
<dbReference type="GO" id="GO:0004674">
    <property type="term" value="F:protein serine/threonine kinase activity"/>
    <property type="evidence" value="ECO:0007669"/>
    <property type="project" value="UniProtKB-KW"/>
</dbReference>
<dbReference type="GO" id="GO:0000407">
    <property type="term" value="C:phagophore assembly site"/>
    <property type="evidence" value="ECO:0007669"/>
    <property type="project" value="TreeGrafter"/>
</dbReference>
<keyword evidence="11" id="KW-1185">Reference proteome</keyword>
<dbReference type="GO" id="GO:0005524">
    <property type="term" value="F:ATP binding"/>
    <property type="evidence" value="ECO:0007669"/>
    <property type="project" value="UniProtKB-UniRule"/>
</dbReference>
<keyword evidence="4" id="KW-0418">Kinase</keyword>
<dbReference type="EMBL" id="CP001324">
    <property type="protein sequence ID" value="ACO61650.1"/>
    <property type="molecule type" value="Genomic_DNA"/>
</dbReference>
<dbReference type="CDD" id="cd14009">
    <property type="entry name" value="STKc_ATG1_ULK_like"/>
    <property type="match status" value="1"/>
</dbReference>
<evidence type="ECO:0000256" key="5">
    <source>
        <dbReference type="ARBA" id="ARBA00022840"/>
    </source>
</evidence>
<reference evidence="10 11" key="1">
    <citation type="journal article" date="2009" name="Science">
        <title>Green evolution and dynamic adaptations revealed by genomes of the marine picoeukaryotes Micromonas.</title>
        <authorList>
            <person name="Worden A.Z."/>
            <person name="Lee J.H."/>
            <person name="Mock T."/>
            <person name="Rouze P."/>
            <person name="Simmons M.P."/>
            <person name="Aerts A.L."/>
            <person name="Allen A.E."/>
            <person name="Cuvelier M.L."/>
            <person name="Derelle E."/>
            <person name="Everett M.V."/>
            <person name="Foulon E."/>
            <person name="Grimwood J."/>
            <person name="Gundlach H."/>
            <person name="Henrissat B."/>
            <person name="Napoli C."/>
            <person name="McDonald S.M."/>
            <person name="Parker M.S."/>
            <person name="Rombauts S."/>
            <person name="Salamov A."/>
            <person name="Von Dassow P."/>
            <person name="Badger J.H."/>
            <person name="Coutinho P.M."/>
            <person name="Demir E."/>
            <person name="Dubchak I."/>
            <person name="Gentemann C."/>
            <person name="Eikrem W."/>
            <person name="Gready J.E."/>
            <person name="John U."/>
            <person name="Lanier W."/>
            <person name="Lindquist E.A."/>
            <person name="Lucas S."/>
            <person name="Mayer K.F."/>
            <person name="Moreau H."/>
            <person name="Not F."/>
            <person name="Otillar R."/>
            <person name="Panaud O."/>
            <person name="Pangilinan J."/>
            <person name="Paulsen I."/>
            <person name="Piegu B."/>
            <person name="Poliakov A."/>
            <person name="Robbens S."/>
            <person name="Schmutz J."/>
            <person name="Toulza E."/>
            <person name="Wyss T."/>
            <person name="Zelensky A."/>
            <person name="Zhou K."/>
            <person name="Armbrust E.V."/>
            <person name="Bhattacharya D."/>
            <person name="Goodenough U.W."/>
            <person name="Van de Peer Y."/>
            <person name="Grigoriev I.V."/>
        </authorList>
    </citation>
    <scope>NUCLEOTIDE SEQUENCE [LARGE SCALE GENOMIC DNA]</scope>
    <source>
        <strain evidence="11">RCC299 / NOUM17</strain>
    </source>
</reference>
<keyword evidence="5 6" id="KW-0067">ATP-binding</keyword>
<dbReference type="SMART" id="SM00220">
    <property type="entry name" value="S_TKc"/>
    <property type="match status" value="1"/>
</dbReference>
<dbReference type="GO" id="GO:0010506">
    <property type="term" value="P:regulation of autophagy"/>
    <property type="evidence" value="ECO:0007669"/>
    <property type="project" value="InterPro"/>
</dbReference>
<evidence type="ECO:0000256" key="8">
    <source>
        <dbReference type="SAM" id="MobiDB-lite"/>
    </source>
</evidence>
<dbReference type="FunFam" id="3.30.200.20:FF:000003">
    <property type="entry name" value="Non-specific serine/threonine protein kinase"/>
    <property type="match status" value="1"/>
</dbReference>
<dbReference type="InterPro" id="IPR017441">
    <property type="entry name" value="Protein_kinase_ATP_BS"/>
</dbReference>
<dbReference type="InterPro" id="IPR045269">
    <property type="entry name" value="Atg1-like"/>
</dbReference>
<evidence type="ECO:0000256" key="2">
    <source>
        <dbReference type="ARBA" id="ARBA00022679"/>
    </source>
</evidence>
<evidence type="ECO:0000313" key="11">
    <source>
        <dbReference type="Proteomes" id="UP000002009"/>
    </source>
</evidence>
<dbReference type="Proteomes" id="UP000002009">
    <property type="component" value="Chromosome 3"/>
</dbReference>
<dbReference type="GO" id="GO:0005829">
    <property type="term" value="C:cytosol"/>
    <property type="evidence" value="ECO:0007669"/>
    <property type="project" value="TreeGrafter"/>
</dbReference>
<dbReference type="OrthoDB" id="346907at2759"/>
<evidence type="ECO:0000256" key="4">
    <source>
        <dbReference type="ARBA" id="ARBA00022777"/>
    </source>
</evidence>
<dbReference type="GO" id="GO:0000045">
    <property type="term" value="P:autophagosome assembly"/>
    <property type="evidence" value="ECO:0007669"/>
    <property type="project" value="TreeGrafter"/>
</dbReference>
<keyword evidence="2" id="KW-0808">Transferase</keyword>
<feature type="binding site" evidence="6">
    <location>
        <position position="63"/>
    </location>
    <ligand>
        <name>ATP</name>
        <dbReference type="ChEBI" id="CHEBI:30616"/>
    </ligand>
</feature>
<dbReference type="GO" id="GO:0016020">
    <property type="term" value="C:membrane"/>
    <property type="evidence" value="ECO:0007669"/>
    <property type="project" value="TreeGrafter"/>
</dbReference>